<dbReference type="AlphaFoldDB" id="A0A517YEK0"/>
<keyword evidence="1" id="KW-0812">Transmembrane</keyword>
<name>A0A517YEK0_9BACT</name>
<dbReference type="NCBIfam" id="TIGR02532">
    <property type="entry name" value="IV_pilin_GFxxxE"/>
    <property type="match status" value="1"/>
</dbReference>
<dbReference type="NCBIfam" id="TIGR04294">
    <property type="entry name" value="pre_pil_HX9DG"/>
    <property type="match status" value="1"/>
</dbReference>
<dbReference type="PROSITE" id="PS00409">
    <property type="entry name" value="PROKAR_NTER_METHYL"/>
    <property type="match status" value="1"/>
</dbReference>
<dbReference type="Pfam" id="PF07596">
    <property type="entry name" value="SBP_bac_10"/>
    <property type="match status" value="1"/>
</dbReference>
<dbReference type="InterPro" id="IPR045584">
    <property type="entry name" value="Pilin-like"/>
</dbReference>
<evidence type="ECO:0000313" key="3">
    <source>
        <dbReference type="EMBL" id="QDU28631.1"/>
    </source>
</evidence>
<keyword evidence="4" id="KW-1185">Reference proteome</keyword>
<dbReference type="PANTHER" id="PTHR30093">
    <property type="entry name" value="GENERAL SECRETION PATHWAY PROTEIN G"/>
    <property type="match status" value="1"/>
</dbReference>
<dbReference type="InterPro" id="IPR012902">
    <property type="entry name" value="N_methyl_site"/>
</dbReference>
<gene>
    <name evidence="3" type="ORF">ETAA8_37340</name>
</gene>
<proteinExistence type="predicted"/>
<evidence type="ECO:0000313" key="4">
    <source>
        <dbReference type="Proteomes" id="UP000315017"/>
    </source>
</evidence>
<dbReference type="PANTHER" id="PTHR30093:SF2">
    <property type="entry name" value="TYPE II SECRETION SYSTEM PROTEIN H"/>
    <property type="match status" value="1"/>
</dbReference>
<keyword evidence="1" id="KW-1133">Transmembrane helix</keyword>
<dbReference type="EMBL" id="CP036274">
    <property type="protein sequence ID" value="QDU28631.1"/>
    <property type="molecule type" value="Genomic_DNA"/>
</dbReference>
<accession>A0A517YEK0</accession>
<dbReference type="Pfam" id="PF07963">
    <property type="entry name" value="N_methyl"/>
    <property type="match status" value="1"/>
</dbReference>
<dbReference type="InterPro" id="IPR027558">
    <property type="entry name" value="Pre_pil_HX9DG_C"/>
</dbReference>
<evidence type="ECO:0000259" key="2">
    <source>
        <dbReference type="Pfam" id="PF07596"/>
    </source>
</evidence>
<dbReference type="Proteomes" id="UP000315017">
    <property type="component" value="Chromosome"/>
</dbReference>
<reference evidence="3 4" key="1">
    <citation type="submission" date="2019-02" db="EMBL/GenBank/DDBJ databases">
        <title>Deep-cultivation of Planctomycetes and their phenomic and genomic characterization uncovers novel biology.</title>
        <authorList>
            <person name="Wiegand S."/>
            <person name="Jogler M."/>
            <person name="Boedeker C."/>
            <person name="Pinto D."/>
            <person name="Vollmers J."/>
            <person name="Rivas-Marin E."/>
            <person name="Kohn T."/>
            <person name="Peeters S.H."/>
            <person name="Heuer A."/>
            <person name="Rast P."/>
            <person name="Oberbeckmann S."/>
            <person name="Bunk B."/>
            <person name="Jeske O."/>
            <person name="Meyerdierks A."/>
            <person name="Storesund J.E."/>
            <person name="Kallscheuer N."/>
            <person name="Luecker S."/>
            <person name="Lage O.M."/>
            <person name="Pohl T."/>
            <person name="Merkel B.J."/>
            <person name="Hornburger P."/>
            <person name="Mueller R.-W."/>
            <person name="Bruemmer F."/>
            <person name="Labrenz M."/>
            <person name="Spormann A.M."/>
            <person name="Op den Camp H."/>
            <person name="Overmann J."/>
            <person name="Amann R."/>
            <person name="Jetten M.S.M."/>
            <person name="Mascher T."/>
            <person name="Medema M.H."/>
            <person name="Devos D.P."/>
            <person name="Kaster A.-K."/>
            <person name="Ovreas L."/>
            <person name="Rohde M."/>
            <person name="Galperin M.Y."/>
            <person name="Jogler C."/>
        </authorList>
    </citation>
    <scope>NUCLEOTIDE SEQUENCE [LARGE SCALE GENOMIC DNA]</scope>
    <source>
        <strain evidence="3 4">ETA_A8</strain>
    </source>
</reference>
<keyword evidence="1" id="KW-0472">Membrane</keyword>
<protein>
    <recommendedName>
        <fullName evidence="2">DUF1559 domain-containing protein</fullName>
    </recommendedName>
</protein>
<feature type="transmembrane region" description="Helical" evidence="1">
    <location>
        <begin position="62"/>
        <end position="83"/>
    </location>
</feature>
<evidence type="ECO:0000256" key="1">
    <source>
        <dbReference type="SAM" id="Phobius"/>
    </source>
</evidence>
<dbReference type="SUPFAM" id="SSF54523">
    <property type="entry name" value="Pili subunits"/>
    <property type="match status" value="1"/>
</dbReference>
<dbReference type="OrthoDB" id="253187at2"/>
<organism evidence="3 4">
    <name type="scientific">Anatilimnocola aggregata</name>
    <dbReference type="NCBI Taxonomy" id="2528021"/>
    <lineage>
        <taxon>Bacteria</taxon>
        <taxon>Pseudomonadati</taxon>
        <taxon>Planctomycetota</taxon>
        <taxon>Planctomycetia</taxon>
        <taxon>Pirellulales</taxon>
        <taxon>Pirellulaceae</taxon>
        <taxon>Anatilimnocola</taxon>
    </lineage>
</organism>
<sequence length="404" mass="42078">MQIEADPPQLRFASPDDSCLDSQAEAALTSEVIMLDPRTVGCNGMYSSRGISSPVNSRGFTLVELLVVIAIIGVLVALLLPAVQSARESARRSSCSNNVKQLALGLHNFHDTHGSFPAGRPPATTTNQGWGWIVSVLPFIEQQALSDAINVNTNVCCVSMKAAHDANLKVLTCSTDPYAGKAFPDRQIPGITCNDGTGSLAVTAGVNAFLTRPTHYLGSFGDAFIVGDTSNYTIGATGKAYGCGGCSQTSGGGAAGPDCPEPTSGFGGAGGSPLQHRGIFNYSNNTPAVKMSNVIDGLSNTILLGHNSSVGGGTDMVWFTYTGSVNGTSLPINFNILPSMEQKSFYCPGCTVGQPWRGRGFQSHHPGGSMFALCDGSVTFLSQNIAMVTYNAMGSRQGGEVNSN</sequence>
<dbReference type="Gene3D" id="3.30.700.10">
    <property type="entry name" value="Glycoprotein, Type 4 Pilin"/>
    <property type="match status" value="1"/>
</dbReference>
<dbReference type="KEGG" id="aagg:ETAA8_37340"/>
<dbReference type="InterPro" id="IPR011453">
    <property type="entry name" value="DUF1559"/>
</dbReference>
<feature type="domain" description="DUF1559" evidence="2">
    <location>
        <begin position="84"/>
        <end position="386"/>
    </location>
</feature>